<evidence type="ECO:0000256" key="1">
    <source>
        <dbReference type="ARBA" id="ARBA00006171"/>
    </source>
</evidence>
<dbReference type="SFLD" id="SFLDG01135">
    <property type="entry name" value="C1.5.6:_HAD__Beta-PGM__Phospha"/>
    <property type="match status" value="1"/>
</dbReference>
<evidence type="ECO:0000313" key="5">
    <source>
        <dbReference type="Proteomes" id="UP000217895"/>
    </source>
</evidence>
<dbReference type="InterPro" id="IPR044999">
    <property type="entry name" value="CbbY-like"/>
</dbReference>
<evidence type="ECO:0000256" key="2">
    <source>
        <dbReference type="ARBA" id="ARBA00022723"/>
    </source>
</evidence>
<dbReference type="EMBL" id="AP018203">
    <property type="protein sequence ID" value="BAY58718.1"/>
    <property type="molecule type" value="Genomic_DNA"/>
</dbReference>
<comment type="similarity">
    <text evidence="1">Belongs to the HAD-like hydrolase superfamily. CbbY/CbbZ/Gph/YieH family.</text>
</comment>
<reference evidence="4 5" key="1">
    <citation type="submission" date="2017-06" db="EMBL/GenBank/DDBJ databases">
        <title>Genome sequencing of cyanobaciteial culture collection at National Institute for Environmental Studies (NIES).</title>
        <authorList>
            <person name="Hirose Y."/>
            <person name="Shimura Y."/>
            <person name="Fujisawa T."/>
            <person name="Nakamura Y."/>
            <person name="Kawachi M."/>
        </authorList>
    </citation>
    <scope>NUCLEOTIDE SEQUENCE [LARGE SCALE GENOMIC DNA]</scope>
    <source>
        <strain evidence="4 5">NIES-2135</strain>
    </source>
</reference>
<evidence type="ECO:0000313" key="4">
    <source>
        <dbReference type="EMBL" id="BAY58718.1"/>
    </source>
</evidence>
<dbReference type="InterPro" id="IPR036412">
    <property type="entry name" value="HAD-like_sf"/>
</dbReference>
<protein>
    <submittedName>
        <fullName evidence="4">HAD family hydrolase</fullName>
    </submittedName>
</protein>
<gene>
    <name evidence="4" type="ORF">NIES2135_55910</name>
</gene>
<keyword evidence="2" id="KW-0479">Metal-binding</keyword>
<dbReference type="SUPFAM" id="SSF56784">
    <property type="entry name" value="HAD-like"/>
    <property type="match status" value="1"/>
</dbReference>
<accession>A0A1Z4JQ02</accession>
<proteinExistence type="inferred from homology"/>
<keyword evidence="3 4" id="KW-0378">Hydrolase</keyword>
<dbReference type="Gene3D" id="3.40.50.1000">
    <property type="entry name" value="HAD superfamily/HAD-like"/>
    <property type="match status" value="1"/>
</dbReference>
<dbReference type="NCBIfam" id="TIGR01509">
    <property type="entry name" value="HAD-SF-IA-v3"/>
    <property type="match status" value="1"/>
</dbReference>
<name>A0A1Z4JQ02_LEPBY</name>
<dbReference type="InterPro" id="IPR023198">
    <property type="entry name" value="PGP-like_dom2"/>
</dbReference>
<dbReference type="InterPro" id="IPR006439">
    <property type="entry name" value="HAD-SF_hydro_IA"/>
</dbReference>
<dbReference type="SFLD" id="SFLDG01129">
    <property type="entry name" value="C1.5:_HAD__Beta-PGM__Phosphata"/>
    <property type="match status" value="1"/>
</dbReference>
<dbReference type="Pfam" id="PF00702">
    <property type="entry name" value="Hydrolase"/>
    <property type="match status" value="1"/>
</dbReference>
<dbReference type="SFLD" id="SFLDS00003">
    <property type="entry name" value="Haloacid_Dehalogenase"/>
    <property type="match status" value="1"/>
</dbReference>
<dbReference type="Proteomes" id="UP000217895">
    <property type="component" value="Chromosome"/>
</dbReference>
<organism evidence="4 5">
    <name type="scientific">Leptolyngbya boryana NIES-2135</name>
    <dbReference type="NCBI Taxonomy" id="1973484"/>
    <lineage>
        <taxon>Bacteria</taxon>
        <taxon>Bacillati</taxon>
        <taxon>Cyanobacteriota</taxon>
        <taxon>Cyanophyceae</taxon>
        <taxon>Leptolyngbyales</taxon>
        <taxon>Leptolyngbyaceae</taxon>
        <taxon>Leptolyngbya group</taxon>
        <taxon>Leptolyngbya</taxon>
    </lineage>
</organism>
<evidence type="ECO:0000256" key="3">
    <source>
        <dbReference type="ARBA" id="ARBA00022801"/>
    </source>
</evidence>
<dbReference type="CDD" id="cd07528">
    <property type="entry name" value="HAD_CbbY-like"/>
    <property type="match status" value="1"/>
</dbReference>
<dbReference type="AlphaFoldDB" id="A0A1Z4JQ02"/>
<dbReference type="Gene3D" id="1.10.150.240">
    <property type="entry name" value="Putative phosphatase, domain 2"/>
    <property type="match status" value="1"/>
</dbReference>
<dbReference type="SFLD" id="SFLDF00035">
    <property type="entry name" value="phosphoglycolate_phosphatase"/>
    <property type="match status" value="1"/>
</dbReference>
<dbReference type="PANTHER" id="PTHR42896">
    <property type="entry name" value="XYLULOSE-1,5-BISPHOSPHATE (XUBP) PHOSPHATASE"/>
    <property type="match status" value="1"/>
</dbReference>
<sequence length="253" mass="27891">MALKALIFDVDGTLADTERDGHRIAFNRAFADFGLDWNWSIDLYHDLLEVAGGKERIQHYVKTYDVKTFGAKSPETDLKAFAAQLHAAKTGHYQTLVKEGLIPLRPGVQRLIQEAKDAGVRLAIATTSQFENVIALLETTLAPDSPNWFEVIAAGDIVPQKKPAPDIYLYALEQLNLEPEDCIAIEDSYPGLQAALQANLKTVITMNDYTRQHDFSGAALVVDQLGEPDQPCSLISGSVDKFSYLSLKTLQAI</sequence>
<dbReference type="FunFam" id="3.40.50.1000:FF:000036">
    <property type="entry name" value="HAD family hydrolase"/>
    <property type="match status" value="1"/>
</dbReference>
<dbReference type="PANTHER" id="PTHR42896:SF2">
    <property type="entry name" value="CBBY-LIKE PROTEIN"/>
    <property type="match status" value="1"/>
</dbReference>
<dbReference type="InterPro" id="IPR023214">
    <property type="entry name" value="HAD_sf"/>
</dbReference>
<keyword evidence="5" id="KW-1185">Reference proteome</keyword>
<dbReference type="GO" id="GO:0046872">
    <property type="term" value="F:metal ion binding"/>
    <property type="evidence" value="ECO:0007669"/>
    <property type="project" value="UniProtKB-KW"/>
</dbReference>
<dbReference type="GO" id="GO:0016787">
    <property type="term" value="F:hydrolase activity"/>
    <property type="evidence" value="ECO:0007669"/>
    <property type="project" value="UniProtKB-KW"/>
</dbReference>